<dbReference type="PANTHER" id="PTHR23416:SF78">
    <property type="entry name" value="LIPOPOLYSACCHARIDE BIOSYNTHESIS O-ACETYL TRANSFERASE WBBJ-RELATED"/>
    <property type="match status" value="1"/>
</dbReference>
<evidence type="ECO:0000313" key="1">
    <source>
        <dbReference type="EMBL" id="WNZ43391.1"/>
    </source>
</evidence>
<dbReference type="PANTHER" id="PTHR23416">
    <property type="entry name" value="SIALIC ACID SYNTHASE-RELATED"/>
    <property type="match status" value="1"/>
</dbReference>
<dbReference type="RefSeq" id="WP_316425701.1">
    <property type="nucleotide sequence ID" value="NZ_CP130144.1"/>
</dbReference>
<organism evidence="1">
    <name type="scientific">Leptolyngbya boryana CZ1</name>
    <dbReference type="NCBI Taxonomy" id="3060204"/>
    <lineage>
        <taxon>Bacteria</taxon>
        <taxon>Bacillati</taxon>
        <taxon>Cyanobacteriota</taxon>
        <taxon>Cyanophyceae</taxon>
        <taxon>Leptolyngbyales</taxon>
        <taxon>Leptolyngbyaceae</taxon>
        <taxon>Leptolyngbya group</taxon>
        <taxon>Leptolyngbya</taxon>
    </lineage>
</organism>
<protein>
    <recommendedName>
        <fullName evidence="2">Acyltransferase</fullName>
    </recommendedName>
</protein>
<dbReference type="EMBL" id="CP130144">
    <property type="protein sequence ID" value="WNZ43391.1"/>
    <property type="molecule type" value="Genomic_DNA"/>
</dbReference>
<name>A0AA97ATM7_LEPBY</name>
<evidence type="ECO:0008006" key="2">
    <source>
        <dbReference type="Google" id="ProtNLM"/>
    </source>
</evidence>
<dbReference type="GO" id="GO:0043886">
    <property type="term" value="F:structural constituent of carboxysome shell"/>
    <property type="evidence" value="ECO:0007669"/>
    <property type="project" value="UniProtKB-ARBA"/>
</dbReference>
<proteinExistence type="predicted"/>
<dbReference type="Gene3D" id="2.160.10.10">
    <property type="entry name" value="Hexapeptide repeat proteins"/>
    <property type="match status" value="1"/>
</dbReference>
<dbReference type="GO" id="GO:0031470">
    <property type="term" value="C:carboxysome"/>
    <property type="evidence" value="ECO:0007669"/>
    <property type="project" value="UniProtKB-ARBA"/>
</dbReference>
<reference evidence="1" key="2">
    <citation type="submission" date="2023-07" db="EMBL/GenBank/DDBJ databases">
        <authorList>
            <person name="Bai X.-H."/>
            <person name="Wang H.-H."/>
            <person name="Wang J."/>
            <person name="Ma M.-Y."/>
            <person name="Hu H.-H."/>
            <person name="Song Z.-L."/>
            <person name="Ma H.-G."/>
            <person name="Fan Y."/>
            <person name="Du C.-Y."/>
            <person name="Xu J.-C."/>
        </authorList>
    </citation>
    <scope>NUCLEOTIDE SEQUENCE</scope>
    <source>
        <strain evidence="1">CZ1</strain>
    </source>
</reference>
<accession>A0AA97ATM7</accession>
<dbReference type="InterPro" id="IPR051159">
    <property type="entry name" value="Hexapeptide_acetyltransf"/>
</dbReference>
<dbReference type="InterPro" id="IPR011004">
    <property type="entry name" value="Trimer_LpxA-like_sf"/>
</dbReference>
<dbReference type="AlphaFoldDB" id="A0AA97ATM7"/>
<reference evidence="1" key="1">
    <citation type="journal article" date="2023" name="Plants (Basel)">
        <title>Genomic Analysis of Leptolyngbya boryana CZ1 Reveals Efficient Carbon Fixation Modules.</title>
        <authorList>
            <person name="Bai X."/>
            <person name="Wang H."/>
            <person name="Cheng W."/>
            <person name="Wang J."/>
            <person name="Ma M."/>
            <person name="Hu H."/>
            <person name="Song Z."/>
            <person name="Ma H."/>
            <person name="Fan Y."/>
            <person name="Du C."/>
            <person name="Xu J."/>
        </authorList>
    </citation>
    <scope>NUCLEOTIDE SEQUENCE</scope>
    <source>
        <strain evidence="1">CZ1</strain>
    </source>
</reference>
<dbReference type="SUPFAM" id="SSF51161">
    <property type="entry name" value="Trimeric LpxA-like enzymes"/>
    <property type="match status" value="1"/>
</dbReference>
<gene>
    <name evidence="1" type="ORF">Q2T42_16195</name>
</gene>
<sequence length="223" mass="24555">MRTLGFQAHYWMHHNQQRITGNHNQISFETHSYLPSLQQVKFEIEGDHNTIVIAAGARLSQTQFLIQGSHNRIVIGSDCTINRSCLWIQDDRAQIHVGEKTTIAAAHIGVADPDGCITIGADCMLSHGIEIRCGDSHVVLDLTTGQRLNQAHYVTIKPHVWLGMHMRMLKDLAIGTHSVVAAGAIVTKSISSHSLAAGIPVQARRENITWICAKATSSNDFTH</sequence>